<dbReference type="AlphaFoldDB" id="A0A927M0E2"/>
<accession>A0A927M0E2</accession>
<dbReference type="Proteomes" id="UP000649753">
    <property type="component" value="Unassembled WGS sequence"/>
</dbReference>
<gene>
    <name evidence="1" type="ORF">H4W31_000024</name>
</gene>
<evidence type="ECO:0000313" key="2">
    <source>
        <dbReference type="Proteomes" id="UP000649753"/>
    </source>
</evidence>
<sequence length="617" mass="66678">MTATSLCPVCRRADAGGSHCARCGWQMSGPLLLGGGDPETLDASRRDLESAGHRWDAIAATRAARATGDPFDAYADLLRGEGAAVATDLPTSSPGHPADLAPMLARLVSGDLPALHFVEFTAEHAVRVTATADRAGVPAIGSGPVHLPWSSAVLGAAPRVRAFRLAGGVGREPVDAGAFDEVTARSLAGFLPADGETVLVTRHPGWVLLERAAELARRHHAPVAELVDPSRTGTLSELVAAVLRRAPLAYDYVLLGMSVDHDTGQVDLVPLTLFPAGTVTPADRPLSRQVPVYGPPIAAEATTATLPLLARHGAHPADWPILRLPRLELAGRAAETVTVTLVGPGALHCADGRNGDLPVDDPESLRTGLRHRPMTIPVPPSLDLVCLVELCGGSRDEVQDRLDILLRTVDLLTERYARQDSLRIGVVGYFDHVYTEAKGDRQRELCRVVELGEPGFVRAQVARWRPAPRQRDYATAVGDALARANRLRWRRDDPRVEHAVLMIGRRPPEARPGSDDLIPTCPRQVDWQVEMNRLQVLRARRVARVDLPADWPGTDRAGNHARSYAEHAWQVLARDGLHHEDGRPEDLADLVSDRPSIADSKAFPFPFLAPAERGRSR</sequence>
<comment type="caution">
    <text evidence="1">The sequence shown here is derived from an EMBL/GenBank/DDBJ whole genome shotgun (WGS) entry which is preliminary data.</text>
</comment>
<dbReference type="EMBL" id="JADBEB010000001">
    <property type="protein sequence ID" value="MBE1484386.1"/>
    <property type="molecule type" value="Genomic_DNA"/>
</dbReference>
<organism evidence="1 2">
    <name type="scientific">Plantactinospora soyae</name>
    <dbReference type="NCBI Taxonomy" id="1544732"/>
    <lineage>
        <taxon>Bacteria</taxon>
        <taxon>Bacillati</taxon>
        <taxon>Actinomycetota</taxon>
        <taxon>Actinomycetes</taxon>
        <taxon>Micromonosporales</taxon>
        <taxon>Micromonosporaceae</taxon>
        <taxon>Plantactinospora</taxon>
    </lineage>
</organism>
<dbReference type="RefSeq" id="WP_192764759.1">
    <property type="nucleotide sequence ID" value="NZ_JADBEB010000001.1"/>
</dbReference>
<protein>
    <submittedName>
        <fullName evidence="1">Uncharacterized protein</fullName>
    </submittedName>
</protein>
<keyword evidence="2" id="KW-1185">Reference proteome</keyword>
<evidence type="ECO:0000313" key="1">
    <source>
        <dbReference type="EMBL" id="MBE1484386.1"/>
    </source>
</evidence>
<reference evidence="1" key="1">
    <citation type="submission" date="2020-10" db="EMBL/GenBank/DDBJ databases">
        <title>Sequencing the genomes of 1000 actinobacteria strains.</title>
        <authorList>
            <person name="Klenk H.-P."/>
        </authorList>
    </citation>
    <scope>NUCLEOTIDE SEQUENCE</scope>
    <source>
        <strain evidence="1">DSM 46832</strain>
    </source>
</reference>
<proteinExistence type="predicted"/>
<name>A0A927M0E2_9ACTN</name>